<dbReference type="Proteomes" id="UP001281761">
    <property type="component" value="Unassembled WGS sequence"/>
</dbReference>
<dbReference type="EMBL" id="JARBJD010000239">
    <property type="protein sequence ID" value="KAK2946047.1"/>
    <property type="molecule type" value="Genomic_DNA"/>
</dbReference>
<protein>
    <recommendedName>
        <fullName evidence="4">RRM domain-containing protein</fullName>
    </recommendedName>
</protein>
<feature type="compositionally biased region" description="Pro residues" evidence="1">
    <location>
        <begin position="406"/>
        <end position="422"/>
    </location>
</feature>
<organism evidence="2 3">
    <name type="scientific">Blattamonas nauphoetae</name>
    <dbReference type="NCBI Taxonomy" id="2049346"/>
    <lineage>
        <taxon>Eukaryota</taxon>
        <taxon>Metamonada</taxon>
        <taxon>Preaxostyla</taxon>
        <taxon>Oxymonadida</taxon>
        <taxon>Blattamonas</taxon>
    </lineage>
</organism>
<feature type="region of interest" description="Disordered" evidence="1">
    <location>
        <begin position="406"/>
        <end position="483"/>
    </location>
</feature>
<feature type="region of interest" description="Disordered" evidence="1">
    <location>
        <begin position="353"/>
        <end position="393"/>
    </location>
</feature>
<feature type="compositionally biased region" description="Polar residues" evidence="1">
    <location>
        <begin position="353"/>
        <end position="379"/>
    </location>
</feature>
<feature type="region of interest" description="Disordered" evidence="1">
    <location>
        <begin position="276"/>
        <end position="296"/>
    </location>
</feature>
<evidence type="ECO:0008006" key="4">
    <source>
        <dbReference type="Google" id="ProtNLM"/>
    </source>
</evidence>
<reference evidence="2 3" key="1">
    <citation type="journal article" date="2022" name="bioRxiv">
        <title>Genomics of Preaxostyla Flagellates Illuminates Evolutionary Transitions and the Path Towards Mitochondrial Loss.</title>
        <authorList>
            <person name="Novak L.V.F."/>
            <person name="Treitli S.C."/>
            <person name="Pyrih J."/>
            <person name="Halakuc P."/>
            <person name="Pipaliya S.V."/>
            <person name="Vacek V."/>
            <person name="Brzon O."/>
            <person name="Soukal P."/>
            <person name="Eme L."/>
            <person name="Dacks J.B."/>
            <person name="Karnkowska A."/>
            <person name="Elias M."/>
            <person name="Hampl V."/>
        </authorList>
    </citation>
    <scope>NUCLEOTIDE SEQUENCE [LARGE SCALE GENOMIC DNA]</scope>
    <source>
        <strain evidence="2">NAU3</strain>
        <tissue evidence="2">Gut</tissue>
    </source>
</reference>
<evidence type="ECO:0000313" key="2">
    <source>
        <dbReference type="EMBL" id="KAK2946047.1"/>
    </source>
</evidence>
<feature type="compositionally biased region" description="Low complexity" evidence="1">
    <location>
        <begin position="426"/>
        <end position="440"/>
    </location>
</feature>
<sequence length="626" mass="69900">MRQHSSKLQWDSAFCISTENSHPKQKVVTDASMNILRRMTTSDRIGEYIIKDKNHLTKQQIHAFLNKKRVYGSFSTRDSSFGAIFTFEVENSQDSIEAMNRLLSRGSCIAVHTKHTSLDYPVTILPLLAPKCLLFTVDPHNPNQFWNEQQAILPHNVQILPLPQQHHPDASIVIFDDNETTKSVHASFSKPNVQPSNQPNFARVFAKPVHFHNRIEMTINLNFHPSNNLSCNDKASIVNSLNHSISHHITRRLQPRFPAIQAKAMLEWRNIQNAFKSTHNSSEGDEARPESTSKKPRFTVRLTPTLLAQTHINQIAQILNPGFSVFTSLGDKASAVPVSFQFVRIIPPELVSDTLSNRTPQPSSRTLNPHSTSPIQFSHANPPPATPIINLPPSINYPPSRNISVPPPFSVHPNPSSPPPPHFRNISPPTSTSVSISDSPLLPTPNSSRTNSIPPPSQPLLSSSQSSHSSISSFSNGPAPSLNKHAQQFVPRLFTNTPPSNTLTSPTIPHSAVTLPSLFPNHQSHFRVASPTIHHQTTSTPIAAPSVVHDDDPLDDEWEVLSHDDDGWETLCLENDEFRAAAFYEVDSDGREQFEDEVDFDQLLQFEDEGDNNEETRSLSVKSFWF</sequence>
<evidence type="ECO:0000313" key="3">
    <source>
        <dbReference type="Proteomes" id="UP001281761"/>
    </source>
</evidence>
<accession>A0ABQ9X544</accession>
<feature type="compositionally biased region" description="Low complexity" evidence="1">
    <location>
        <begin position="459"/>
        <end position="475"/>
    </location>
</feature>
<proteinExistence type="predicted"/>
<gene>
    <name evidence="2" type="ORF">BLNAU_19006</name>
</gene>
<keyword evidence="3" id="KW-1185">Reference proteome</keyword>
<evidence type="ECO:0000256" key="1">
    <source>
        <dbReference type="SAM" id="MobiDB-lite"/>
    </source>
</evidence>
<name>A0ABQ9X544_9EUKA</name>
<comment type="caution">
    <text evidence="2">The sequence shown here is derived from an EMBL/GenBank/DDBJ whole genome shotgun (WGS) entry which is preliminary data.</text>
</comment>